<dbReference type="InterPro" id="IPR052029">
    <property type="entry name" value="PpiD_chaperone"/>
</dbReference>
<evidence type="ECO:0000256" key="8">
    <source>
        <dbReference type="ARBA" id="ARBA00038408"/>
    </source>
</evidence>
<keyword evidence="7" id="KW-0143">Chaperone</keyword>
<evidence type="ECO:0000256" key="10">
    <source>
        <dbReference type="ARBA" id="ARBA00042775"/>
    </source>
</evidence>
<proteinExistence type="inferred from homology"/>
<evidence type="ECO:0000256" key="1">
    <source>
        <dbReference type="ARBA" id="ARBA00004382"/>
    </source>
</evidence>
<evidence type="ECO:0000256" key="11">
    <source>
        <dbReference type="PROSITE-ProRule" id="PRU00278"/>
    </source>
</evidence>
<feature type="compositionally biased region" description="Polar residues" evidence="12">
    <location>
        <begin position="11"/>
        <end position="20"/>
    </location>
</feature>
<feature type="transmembrane region" description="Helical" evidence="13">
    <location>
        <begin position="58"/>
        <end position="77"/>
    </location>
</feature>
<keyword evidence="3" id="KW-0997">Cell inner membrane</keyword>
<dbReference type="Gene3D" id="3.10.50.40">
    <property type="match status" value="1"/>
</dbReference>
<sequence length="706" mass="77136">MRGLRTDVASCRSTEFQRPSTAMPPRRSCAPRTIRLNCAATSTASPTMLQALRDKMTGWIAIVIVILLAIPFAFFGMEQYLFQSGPNYAAKVESPPSWWRGAPDLWPVRKLFWDEEEVSPEDFRRAFEQERQQRREQQGDGFDALAFETLESRREVLESLVDQAVLRLAARNHDVAIGDVQVRQQIEQFPAFQVDGQFDPQRYQLALQSQVPARSPQQFQELIRESLQQSLMPSQLAQSAFVTPTQVDRLLVLLGERRDVSFAVLPPPAPDTGAVDDDEIQAWYQAHAGDYRAPETVAIEYIEIDGSQLQADEEVDEAALRERYEQERSRFAQAEQRLASHILIEVPADADAATQQAAEAQAAKLAEQAQAEGADFATLAREHSDDIGSSDAGGDLGWVEPGMMVEAFEQALFAMEPGEVRGPVRTEFGWHVLQLREVKGGEETPFEEVRDQLAVELAEGERERAFSELLGRVVDQAYRSPNSLAPAAAEGGLTVRTAGPFARGEGSGIAAEPAVQRAAFSQSLIEDGTVSDPIEIGPNHNVLIRVSSHTPERALPLAEVRERVIEAIRSDRADKRAQADADALVAEIAAGAGLDAVAARRELPVQDVPAVPRGAPIPHPDAVEAYFAAEPPEEGKATPGEVALDDGSIVVFAVTAVTPGDPEEASAQERELLQQQLATLSGNDAAAALLRALREGMKITVVEAQL</sequence>
<dbReference type="InterPro" id="IPR023058">
    <property type="entry name" value="PPIase_PpiC_CS"/>
</dbReference>
<keyword evidence="11" id="KW-0697">Rotamase</keyword>
<dbReference type="RefSeq" id="WP_370566041.1">
    <property type="nucleotide sequence ID" value="NZ_JBFWIC010000011.1"/>
</dbReference>
<evidence type="ECO:0000259" key="14">
    <source>
        <dbReference type="PROSITE" id="PS50198"/>
    </source>
</evidence>
<dbReference type="GO" id="GO:0016853">
    <property type="term" value="F:isomerase activity"/>
    <property type="evidence" value="ECO:0007669"/>
    <property type="project" value="UniProtKB-KW"/>
</dbReference>
<dbReference type="SUPFAM" id="SSF54534">
    <property type="entry name" value="FKBP-like"/>
    <property type="match status" value="1"/>
</dbReference>
<keyword evidence="5 13" id="KW-1133">Transmembrane helix</keyword>
<comment type="similarity">
    <text evidence="8">Belongs to the PpiD chaperone family.</text>
</comment>
<dbReference type="Pfam" id="PF13623">
    <property type="entry name" value="SurA_N_2"/>
    <property type="match status" value="1"/>
</dbReference>
<gene>
    <name evidence="15" type="ORF">AB6713_09560</name>
</gene>
<evidence type="ECO:0000256" key="4">
    <source>
        <dbReference type="ARBA" id="ARBA00022692"/>
    </source>
</evidence>
<name>A0ABV4HQ55_9GAMM</name>
<dbReference type="Proteomes" id="UP001566331">
    <property type="component" value="Unassembled WGS sequence"/>
</dbReference>
<keyword evidence="16" id="KW-1185">Reference proteome</keyword>
<dbReference type="InterPro" id="IPR000297">
    <property type="entry name" value="PPIase_PpiC"/>
</dbReference>
<keyword evidence="4 13" id="KW-0812">Transmembrane</keyword>
<dbReference type="PROSITE" id="PS50198">
    <property type="entry name" value="PPIC_PPIASE_2"/>
    <property type="match status" value="1"/>
</dbReference>
<reference evidence="15 16" key="1">
    <citation type="submission" date="2024-07" db="EMBL/GenBank/DDBJ databases">
        <title>Luteimonas salilacus sp. nov., isolated from the shore soil of Salt Lake in Tibet of China.</title>
        <authorList>
            <person name="Zhang X."/>
            <person name="Li A."/>
        </authorList>
    </citation>
    <scope>NUCLEOTIDE SEQUENCE [LARGE SCALE GENOMIC DNA]</scope>
    <source>
        <strain evidence="15 16">B3-2-R+30</strain>
    </source>
</reference>
<dbReference type="Gene3D" id="1.10.4030.10">
    <property type="entry name" value="Porin chaperone SurA, peptide-binding domain"/>
    <property type="match status" value="1"/>
</dbReference>
<comment type="subcellular location">
    <subcellularLocation>
        <location evidence="1">Cell inner membrane</location>
        <topology evidence="1">Single-pass type II membrane protein</topology>
        <orientation evidence="1">Periplasmic side</orientation>
    </subcellularLocation>
</comment>
<evidence type="ECO:0000313" key="15">
    <source>
        <dbReference type="EMBL" id="MEZ0474865.1"/>
    </source>
</evidence>
<dbReference type="EMBL" id="JBFWIC010000011">
    <property type="protein sequence ID" value="MEZ0474865.1"/>
    <property type="molecule type" value="Genomic_DNA"/>
</dbReference>
<keyword evidence="11 15" id="KW-0413">Isomerase</keyword>
<comment type="caution">
    <text evidence="15">The sequence shown here is derived from an EMBL/GenBank/DDBJ whole genome shotgun (WGS) entry which is preliminary data.</text>
</comment>
<dbReference type="PROSITE" id="PS01096">
    <property type="entry name" value="PPIC_PPIASE_1"/>
    <property type="match status" value="1"/>
</dbReference>
<evidence type="ECO:0000256" key="12">
    <source>
        <dbReference type="SAM" id="MobiDB-lite"/>
    </source>
</evidence>
<accession>A0ABV4HQ55</accession>
<evidence type="ECO:0000256" key="2">
    <source>
        <dbReference type="ARBA" id="ARBA00022475"/>
    </source>
</evidence>
<organism evidence="15 16">
    <name type="scientific">Luteimonas salinilitoris</name>
    <dbReference type="NCBI Taxonomy" id="3237697"/>
    <lineage>
        <taxon>Bacteria</taxon>
        <taxon>Pseudomonadati</taxon>
        <taxon>Pseudomonadota</taxon>
        <taxon>Gammaproteobacteria</taxon>
        <taxon>Lysobacterales</taxon>
        <taxon>Lysobacteraceae</taxon>
        <taxon>Luteimonas</taxon>
    </lineage>
</organism>
<dbReference type="SUPFAM" id="SSF109998">
    <property type="entry name" value="Triger factor/SurA peptide-binding domain-like"/>
    <property type="match status" value="1"/>
</dbReference>
<evidence type="ECO:0000256" key="5">
    <source>
        <dbReference type="ARBA" id="ARBA00022989"/>
    </source>
</evidence>
<dbReference type="InterPro" id="IPR027304">
    <property type="entry name" value="Trigger_fact/SurA_dom_sf"/>
</dbReference>
<dbReference type="InterPro" id="IPR046357">
    <property type="entry name" value="PPIase_dom_sf"/>
</dbReference>
<dbReference type="PANTHER" id="PTHR47529">
    <property type="entry name" value="PEPTIDYL-PROLYL CIS-TRANS ISOMERASE D"/>
    <property type="match status" value="1"/>
</dbReference>
<evidence type="ECO:0000313" key="16">
    <source>
        <dbReference type="Proteomes" id="UP001566331"/>
    </source>
</evidence>
<dbReference type="Pfam" id="PF00639">
    <property type="entry name" value="Rotamase"/>
    <property type="match status" value="1"/>
</dbReference>
<keyword evidence="2" id="KW-1003">Cell membrane</keyword>
<evidence type="ECO:0000256" key="3">
    <source>
        <dbReference type="ARBA" id="ARBA00022519"/>
    </source>
</evidence>
<protein>
    <recommendedName>
        <fullName evidence="9">Periplasmic chaperone PpiD</fullName>
    </recommendedName>
    <alternativeName>
        <fullName evidence="10">Periplasmic folding chaperone</fullName>
    </alternativeName>
</protein>
<keyword evidence="6 13" id="KW-0472">Membrane</keyword>
<evidence type="ECO:0000256" key="7">
    <source>
        <dbReference type="ARBA" id="ARBA00023186"/>
    </source>
</evidence>
<dbReference type="Pfam" id="PF13624">
    <property type="entry name" value="SurA_N_3"/>
    <property type="match status" value="1"/>
</dbReference>
<feature type="region of interest" description="Disordered" evidence="12">
    <location>
        <begin position="1"/>
        <end position="27"/>
    </location>
</feature>
<dbReference type="PANTHER" id="PTHR47529:SF1">
    <property type="entry name" value="PERIPLASMIC CHAPERONE PPID"/>
    <property type="match status" value="1"/>
</dbReference>
<evidence type="ECO:0000256" key="6">
    <source>
        <dbReference type="ARBA" id="ARBA00023136"/>
    </source>
</evidence>
<evidence type="ECO:0000256" key="9">
    <source>
        <dbReference type="ARBA" id="ARBA00040743"/>
    </source>
</evidence>
<evidence type="ECO:0000256" key="13">
    <source>
        <dbReference type="SAM" id="Phobius"/>
    </source>
</evidence>
<feature type="domain" description="PpiC" evidence="14">
    <location>
        <begin position="334"/>
        <end position="437"/>
    </location>
</feature>